<gene>
    <name evidence="8" type="ORF">Ga0080574_TMP3624</name>
</gene>
<dbReference type="KEGG" id="paby:Ga0080574_TMP3624"/>
<protein>
    <submittedName>
        <fullName evidence="8">Putative permease</fullName>
    </submittedName>
</protein>
<dbReference type="GO" id="GO:0005886">
    <property type="term" value="C:plasma membrane"/>
    <property type="evidence" value="ECO:0007669"/>
    <property type="project" value="UniProtKB-SubCell"/>
</dbReference>
<evidence type="ECO:0000256" key="1">
    <source>
        <dbReference type="ARBA" id="ARBA00004651"/>
    </source>
</evidence>
<evidence type="ECO:0000256" key="7">
    <source>
        <dbReference type="SAM" id="Phobius"/>
    </source>
</evidence>
<evidence type="ECO:0000313" key="8">
    <source>
        <dbReference type="EMBL" id="APZ53958.1"/>
    </source>
</evidence>
<accession>A0A1P8UX37</accession>
<organism evidence="8 9">
    <name type="scientific">Salipiger abyssi</name>
    <dbReference type="NCBI Taxonomy" id="1250539"/>
    <lineage>
        <taxon>Bacteria</taxon>
        <taxon>Pseudomonadati</taxon>
        <taxon>Pseudomonadota</taxon>
        <taxon>Alphaproteobacteria</taxon>
        <taxon>Rhodobacterales</taxon>
        <taxon>Roseobacteraceae</taxon>
        <taxon>Salipiger</taxon>
    </lineage>
</organism>
<evidence type="ECO:0000313" key="9">
    <source>
        <dbReference type="Proteomes" id="UP000187059"/>
    </source>
</evidence>
<dbReference type="Proteomes" id="UP000187059">
    <property type="component" value="Chromosome"/>
</dbReference>
<feature type="transmembrane region" description="Helical" evidence="7">
    <location>
        <begin position="47"/>
        <end position="66"/>
    </location>
</feature>
<evidence type="ECO:0000256" key="5">
    <source>
        <dbReference type="ARBA" id="ARBA00022989"/>
    </source>
</evidence>
<dbReference type="EMBL" id="CP015093">
    <property type="protein sequence ID" value="APZ53958.1"/>
    <property type="molecule type" value="Genomic_DNA"/>
</dbReference>
<feature type="transmembrane region" description="Helical" evidence="7">
    <location>
        <begin position="141"/>
        <end position="162"/>
    </location>
</feature>
<name>A0A1P8UX37_9RHOB</name>
<comment type="similarity">
    <text evidence="2">Belongs to the UPF0718 family.</text>
</comment>
<dbReference type="RefSeq" id="WP_076703026.1">
    <property type="nucleotide sequence ID" value="NZ_CP015093.1"/>
</dbReference>
<sequence>MNILIGTILIWGAAFWAVRHLHRTAPEARPELYRRAGETFLFMLPRLAVGLIGAGFLAALLPEAFVQRWLSAQSGVSGILLATGFGVLTPGGPFVAFAIGASALKAGAGAGALVAYVTSWSLVSMVRTLSYEVPLMGRRFTLLRVMISLPAPILLGLIASLAQ</sequence>
<keyword evidence="5 7" id="KW-1133">Transmembrane helix</keyword>
<comment type="subcellular location">
    <subcellularLocation>
        <location evidence="1">Cell membrane</location>
        <topology evidence="1">Multi-pass membrane protein</topology>
    </subcellularLocation>
</comment>
<dbReference type="InterPro" id="IPR005524">
    <property type="entry name" value="DUF318"/>
</dbReference>
<keyword evidence="6 7" id="KW-0472">Membrane</keyword>
<keyword evidence="3" id="KW-1003">Cell membrane</keyword>
<dbReference type="AlphaFoldDB" id="A0A1P8UX37"/>
<keyword evidence="4 7" id="KW-0812">Transmembrane</keyword>
<dbReference type="OrthoDB" id="5797386at2"/>
<evidence type="ECO:0000256" key="4">
    <source>
        <dbReference type="ARBA" id="ARBA00022692"/>
    </source>
</evidence>
<feature type="transmembrane region" description="Helical" evidence="7">
    <location>
        <begin position="78"/>
        <end position="100"/>
    </location>
</feature>
<reference evidence="8 9" key="1">
    <citation type="submission" date="2016-04" db="EMBL/GenBank/DDBJ databases">
        <title>Deep-sea bacteria in the southern Pacific.</title>
        <authorList>
            <person name="Tang K."/>
        </authorList>
    </citation>
    <scope>NUCLEOTIDE SEQUENCE [LARGE SCALE GENOMIC DNA]</scope>
    <source>
        <strain evidence="8 9">JLT2014</strain>
    </source>
</reference>
<evidence type="ECO:0000256" key="6">
    <source>
        <dbReference type="ARBA" id="ARBA00023136"/>
    </source>
</evidence>
<keyword evidence="9" id="KW-1185">Reference proteome</keyword>
<evidence type="ECO:0000256" key="3">
    <source>
        <dbReference type="ARBA" id="ARBA00022475"/>
    </source>
</evidence>
<dbReference type="Pfam" id="PF03773">
    <property type="entry name" value="ArsP_1"/>
    <property type="match status" value="1"/>
</dbReference>
<evidence type="ECO:0000256" key="2">
    <source>
        <dbReference type="ARBA" id="ARBA00006386"/>
    </source>
</evidence>
<feature type="transmembrane region" description="Helical" evidence="7">
    <location>
        <begin position="106"/>
        <end position="129"/>
    </location>
</feature>
<dbReference type="STRING" id="1250539.Ga0080574_TMP3624"/>
<proteinExistence type="inferred from homology"/>